<feature type="region of interest" description="Disordered" evidence="1">
    <location>
        <begin position="22"/>
        <end position="97"/>
    </location>
</feature>
<organism evidence="2 3">
    <name type="scientific">Prorocentrum cordatum</name>
    <dbReference type="NCBI Taxonomy" id="2364126"/>
    <lineage>
        <taxon>Eukaryota</taxon>
        <taxon>Sar</taxon>
        <taxon>Alveolata</taxon>
        <taxon>Dinophyceae</taxon>
        <taxon>Prorocentrales</taxon>
        <taxon>Prorocentraceae</taxon>
        <taxon>Prorocentrum</taxon>
    </lineage>
</organism>
<accession>A0ABN9RHU6</accession>
<keyword evidence="3" id="KW-1185">Reference proteome</keyword>
<comment type="caution">
    <text evidence="2">The sequence shown here is derived from an EMBL/GenBank/DDBJ whole genome shotgun (WGS) entry which is preliminary data.</text>
</comment>
<evidence type="ECO:0000313" key="3">
    <source>
        <dbReference type="Proteomes" id="UP001189429"/>
    </source>
</evidence>
<dbReference type="EMBL" id="CAUYUJ010006424">
    <property type="protein sequence ID" value="CAK0817307.1"/>
    <property type="molecule type" value="Genomic_DNA"/>
</dbReference>
<feature type="compositionally biased region" description="Basic and acidic residues" evidence="1">
    <location>
        <begin position="46"/>
        <end position="57"/>
    </location>
</feature>
<proteinExistence type="predicted"/>
<name>A0ABN9RHU6_9DINO</name>
<sequence length="97" mass="11621">MFADVMVWQEIVASKAWRKRLREEREREAVEDEIRREEKRRKREEKRRQREEEEARRGTAGARRRAELEKPTEPPPTGSLPCCRVPGRAHAEPIRCD</sequence>
<feature type="compositionally biased region" description="Basic and acidic residues" evidence="1">
    <location>
        <begin position="22"/>
        <end position="37"/>
    </location>
</feature>
<reference evidence="2" key="1">
    <citation type="submission" date="2023-10" db="EMBL/GenBank/DDBJ databases">
        <authorList>
            <person name="Chen Y."/>
            <person name="Shah S."/>
            <person name="Dougan E. K."/>
            <person name="Thang M."/>
            <person name="Chan C."/>
        </authorList>
    </citation>
    <scope>NUCLEOTIDE SEQUENCE [LARGE SCALE GENOMIC DNA]</scope>
</reference>
<feature type="non-terminal residue" evidence="2">
    <location>
        <position position="97"/>
    </location>
</feature>
<dbReference type="Proteomes" id="UP001189429">
    <property type="component" value="Unassembled WGS sequence"/>
</dbReference>
<protein>
    <submittedName>
        <fullName evidence="2">Uncharacterized protein</fullName>
    </submittedName>
</protein>
<evidence type="ECO:0000313" key="2">
    <source>
        <dbReference type="EMBL" id="CAK0817307.1"/>
    </source>
</evidence>
<evidence type="ECO:0000256" key="1">
    <source>
        <dbReference type="SAM" id="MobiDB-lite"/>
    </source>
</evidence>
<gene>
    <name evidence="2" type="ORF">PCOR1329_LOCUS19948</name>
</gene>